<dbReference type="eggNOG" id="COG5337">
    <property type="taxonomic scope" value="Bacteria"/>
</dbReference>
<organism evidence="3 4">
    <name type="scientific">Cystobacter fuscus (strain ATCC 25194 / DSM 2262 / NBRC 100088 / M29)</name>
    <dbReference type="NCBI Taxonomy" id="1242864"/>
    <lineage>
        <taxon>Bacteria</taxon>
        <taxon>Pseudomonadati</taxon>
        <taxon>Myxococcota</taxon>
        <taxon>Myxococcia</taxon>
        <taxon>Myxococcales</taxon>
        <taxon>Cystobacterineae</taxon>
        <taxon>Archangiaceae</taxon>
        <taxon>Cystobacter</taxon>
    </lineage>
</organism>
<dbReference type="AlphaFoldDB" id="S9QQB5"/>
<evidence type="ECO:0000313" key="3">
    <source>
        <dbReference type="EMBL" id="EPX63484.1"/>
    </source>
</evidence>
<evidence type="ECO:0000256" key="1">
    <source>
        <dbReference type="SAM" id="MobiDB-lite"/>
    </source>
</evidence>
<dbReference type="PROSITE" id="PS51257">
    <property type="entry name" value="PROKAR_LIPOPROTEIN"/>
    <property type="match status" value="1"/>
</dbReference>
<reference evidence="3" key="1">
    <citation type="submission" date="2013-05" db="EMBL/GenBank/DDBJ databases">
        <title>Genome assembly of Cystobacter fuscus DSM 2262.</title>
        <authorList>
            <person name="Sharma G."/>
            <person name="Khatri I."/>
            <person name="Kaur C."/>
            <person name="Mayilraj S."/>
            <person name="Subramanian S."/>
        </authorList>
    </citation>
    <scope>NUCLEOTIDE SEQUENCE [LARGE SCALE GENOMIC DNA]</scope>
    <source>
        <strain evidence="3">DSM 2262</strain>
    </source>
</reference>
<evidence type="ECO:0000313" key="4">
    <source>
        <dbReference type="Proteomes" id="UP000011682"/>
    </source>
</evidence>
<dbReference type="EMBL" id="ANAH02000005">
    <property type="protein sequence ID" value="EPX63484.1"/>
    <property type="molecule type" value="Genomic_DNA"/>
</dbReference>
<dbReference type="Pfam" id="PF00932">
    <property type="entry name" value="LTD"/>
    <property type="match status" value="1"/>
</dbReference>
<dbReference type="Pfam" id="PF08757">
    <property type="entry name" value="CotH"/>
    <property type="match status" value="1"/>
</dbReference>
<dbReference type="PANTHER" id="PTHR40050">
    <property type="entry name" value="INNER SPORE COAT PROTEIN H"/>
    <property type="match status" value="1"/>
</dbReference>
<protein>
    <recommendedName>
        <fullName evidence="2">LTD domain-containing protein</fullName>
    </recommendedName>
</protein>
<dbReference type="RefSeq" id="WP_002623464.1">
    <property type="nucleotide sequence ID" value="NZ_ANAH02000005.1"/>
</dbReference>
<dbReference type="PANTHER" id="PTHR40050:SF1">
    <property type="entry name" value="INNER SPORE COAT PROTEIN H"/>
    <property type="match status" value="1"/>
</dbReference>
<accession>S9QQB5</accession>
<dbReference type="OrthoDB" id="5481761at2"/>
<evidence type="ECO:0000259" key="2">
    <source>
        <dbReference type="PROSITE" id="PS51841"/>
    </source>
</evidence>
<dbReference type="InterPro" id="IPR014867">
    <property type="entry name" value="Spore_coat_CotH_CotH2/3/7"/>
</dbReference>
<dbReference type="Proteomes" id="UP000011682">
    <property type="component" value="Unassembled WGS sequence"/>
</dbReference>
<name>S9QQB5_CYSF2</name>
<sequence length="593" mass="65098">MGRWSGLLGMSVVGLLACGPGAIPATTDSVGGTLGSDPAVPTPPASSSGTGNTPPPGNAGTPGGAGVPEPGAYPPVQSRVPVFELRISPANLARLDAKPLEDVSVPAEVVLDGRAAPARVEYRGASTRTLPQKSFKIKLDKGHELEQRDQFELLASWYDSGKLTEKFAVDLYTALGLPVPSARYVRVSLNGQHNGLYLDMEHVGKEYLEHHELEKNSAIYRCGGRNCELTLEAGSHQDDFEKKTQESQDNSDLGAFLEWINRGDDAQFEEKLEQFVDVEAYLGNLAADMLISNIIIEDSRSYWIHEPRKDQWQYTPWDLNNAQMLAWRTWAPEDPPITNRWPQTFSLYDPLVQRVYEQRVTERPAYRPTWNVLNTRIWDRPALRARLLAKLEAALAGPFSQARASAHIDALWAVVGPEMARDPYASPAHVARARDFLQRYVRERRAFLLQTLGELKNHGTGPLVIQTVSAGSKGYVELYNRGTSAVSLAGYELTNDLRATVRARLPSVTLNPGQRLRLAADGKTSEGATHLPFVLSRQGGEVGLFNGNRLSASGKPLVYGPEDVAYYGPLPSGMKYGRVTPGSEDFERQPTGS</sequence>
<gene>
    <name evidence="3" type="ORF">D187_005890</name>
</gene>
<comment type="caution">
    <text evidence="3">The sequence shown here is derived from an EMBL/GenBank/DDBJ whole genome shotgun (WGS) entry which is preliminary data.</text>
</comment>
<dbReference type="InterPro" id="IPR001322">
    <property type="entry name" value="Lamin_tail_dom"/>
</dbReference>
<feature type="domain" description="LTD" evidence="2">
    <location>
        <begin position="451"/>
        <end position="571"/>
    </location>
</feature>
<proteinExistence type="predicted"/>
<feature type="region of interest" description="Disordered" evidence="1">
    <location>
        <begin position="28"/>
        <end position="75"/>
    </location>
</feature>
<dbReference type="PROSITE" id="PS51841">
    <property type="entry name" value="LTD"/>
    <property type="match status" value="1"/>
</dbReference>
<dbReference type="Gene3D" id="2.60.40.1260">
    <property type="entry name" value="Lamin Tail domain"/>
    <property type="match status" value="1"/>
</dbReference>
<dbReference type="SUPFAM" id="SSF74853">
    <property type="entry name" value="Lamin A/C globular tail domain"/>
    <property type="match status" value="1"/>
</dbReference>
<dbReference type="InterPro" id="IPR036415">
    <property type="entry name" value="Lamin_tail_dom_sf"/>
</dbReference>
<keyword evidence="4" id="KW-1185">Reference proteome</keyword>